<evidence type="ECO:0000313" key="6">
    <source>
        <dbReference type="EMBL" id="KAK4415264.1"/>
    </source>
</evidence>
<feature type="chain" id="PRO_5041901848" description="Glycosyltransferase" evidence="5">
    <location>
        <begin position="19"/>
        <end position="426"/>
    </location>
</feature>
<dbReference type="Gene3D" id="3.40.50.2000">
    <property type="entry name" value="Glycogen Phosphorylase B"/>
    <property type="match status" value="2"/>
</dbReference>
<evidence type="ECO:0000256" key="1">
    <source>
        <dbReference type="ARBA" id="ARBA00009995"/>
    </source>
</evidence>
<evidence type="ECO:0000256" key="3">
    <source>
        <dbReference type="RuleBase" id="RU003718"/>
    </source>
</evidence>
<feature type="signal peptide" evidence="5">
    <location>
        <begin position="1"/>
        <end position="18"/>
    </location>
</feature>
<evidence type="ECO:0000256" key="5">
    <source>
        <dbReference type="SAM" id="SignalP"/>
    </source>
</evidence>
<comment type="similarity">
    <text evidence="1 3">Belongs to the UDP-glycosyltransferase family.</text>
</comment>
<dbReference type="GO" id="GO:0008194">
    <property type="term" value="F:UDP-glycosyltransferase activity"/>
    <property type="evidence" value="ECO:0007669"/>
    <property type="project" value="InterPro"/>
</dbReference>
<name>A0AAE2CAN9_9LAMI</name>
<dbReference type="InterPro" id="IPR002213">
    <property type="entry name" value="UDP_glucos_trans"/>
</dbReference>
<reference evidence="6" key="2">
    <citation type="journal article" date="2024" name="Plant">
        <title>Genomic evolution and insights into agronomic trait innovations of Sesamum species.</title>
        <authorList>
            <person name="Miao H."/>
            <person name="Wang L."/>
            <person name="Qu L."/>
            <person name="Liu H."/>
            <person name="Sun Y."/>
            <person name="Le M."/>
            <person name="Wang Q."/>
            <person name="Wei S."/>
            <person name="Zheng Y."/>
            <person name="Lin W."/>
            <person name="Duan Y."/>
            <person name="Cao H."/>
            <person name="Xiong S."/>
            <person name="Wang X."/>
            <person name="Wei L."/>
            <person name="Li C."/>
            <person name="Ma Q."/>
            <person name="Ju M."/>
            <person name="Zhao R."/>
            <person name="Li G."/>
            <person name="Mu C."/>
            <person name="Tian Q."/>
            <person name="Mei H."/>
            <person name="Zhang T."/>
            <person name="Gao T."/>
            <person name="Zhang H."/>
        </authorList>
    </citation>
    <scope>NUCLEOTIDE SEQUENCE</scope>
    <source>
        <strain evidence="6">3651</strain>
    </source>
</reference>
<keyword evidence="2 3" id="KW-0808">Transferase</keyword>
<protein>
    <recommendedName>
        <fullName evidence="4">Glycosyltransferase</fullName>
        <ecNumber evidence="4">2.4.1.-</ecNumber>
    </recommendedName>
</protein>
<accession>A0AAE2CAN9</accession>
<organism evidence="6 7">
    <name type="scientific">Sesamum alatum</name>
    <dbReference type="NCBI Taxonomy" id="300844"/>
    <lineage>
        <taxon>Eukaryota</taxon>
        <taxon>Viridiplantae</taxon>
        <taxon>Streptophyta</taxon>
        <taxon>Embryophyta</taxon>
        <taxon>Tracheophyta</taxon>
        <taxon>Spermatophyta</taxon>
        <taxon>Magnoliopsida</taxon>
        <taxon>eudicotyledons</taxon>
        <taxon>Gunneridae</taxon>
        <taxon>Pentapetalae</taxon>
        <taxon>asterids</taxon>
        <taxon>lamiids</taxon>
        <taxon>Lamiales</taxon>
        <taxon>Pedaliaceae</taxon>
        <taxon>Sesamum</taxon>
    </lineage>
</organism>
<keyword evidence="7" id="KW-1185">Reference proteome</keyword>
<dbReference type="Proteomes" id="UP001293254">
    <property type="component" value="Unassembled WGS sequence"/>
</dbReference>
<proteinExistence type="inferred from homology"/>
<dbReference type="PANTHER" id="PTHR11926:SF774">
    <property type="entry name" value="UDP-GLYCOSYLTRANSFERASE 85A1-RELATED"/>
    <property type="match status" value="1"/>
</dbReference>
<comment type="caution">
    <text evidence="6">The sequence shown here is derived from an EMBL/GenBank/DDBJ whole genome shotgun (WGS) entry which is preliminary data.</text>
</comment>
<keyword evidence="3" id="KW-0328">Glycosyltransferase</keyword>
<dbReference type="EC" id="2.4.1.-" evidence="4"/>
<evidence type="ECO:0000256" key="2">
    <source>
        <dbReference type="ARBA" id="ARBA00022679"/>
    </source>
</evidence>
<dbReference type="InterPro" id="IPR035595">
    <property type="entry name" value="UDP_glycos_trans_CS"/>
</dbReference>
<dbReference type="AlphaFoldDB" id="A0AAE2CAN9"/>
<sequence length="426" mass="46188">MVSHLHIGVLAFPFGTHAAPLLDLVRRLSASAPNAQFSFFNSAVSNNKFFGERVSDSRGNIRAYDVWDGTPEGFSGGHLEAVGLFLNASPGNFEKAIGEAEEETGMKVCCLVSDGFLWFGGDLAEKRGVPWVAFWAAAAFSLSAHIYTDEILKAVGSTDVAETAEQEQTLSFIPGLSKVRLSDLPPEIFIHKNPSPLALAIKKMVENLPKATAIVLNSFEEMDPQITTDLKSKFQHFLNVGPSILASPAPPSPDDKTGCLAWLETQNRPKSVVYISFGSAKKSLPEGFLDRTNEIGKIVPWAPQLQVLGHSSVGVFVTHCGWNSILESISGGVPMICRPFFGDQKLNGRMVESSWKIGVGIPGGVFRKSETIEALNYVMRSESGNVIRENVHPLREKAGNAVKLEGSSTKNFNKLLEIISVPNCSN</sequence>
<dbReference type="PANTHER" id="PTHR11926">
    <property type="entry name" value="GLUCOSYL/GLUCURONOSYL TRANSFERASES"/>
    <property type="match status" value="1"/>
</dbReference>
<keyword evidence="5" id="KW-0732">Signal</keyword>
<dbReference type="CDD" id="cd03784">
    <property type="entry name" value="GT1_Gtf-like"/>
    <property type="match status" value="1"/>
</dbReference>
<evidence type="ECO:0000313" key="7">
    <source>
        <dbReference type="Proteomes" id="UP001293254"/>
    </source>
</evidence>
<dbReference type="PROSITE" id="PS00375">
    <property type="entry name" value="UDPGT"/>
    <property type="match status" value="1"/>
</dbReference>
<gene>
    <name evidence="6" type="ORF">Salat_2633700</name>
</gene>
<evidence type="ECO:0000256" key="4">
    <source>
        <dbReference type="RuleBase" id="RU362057"/>
    </source>
</evidence>
<dbReference type="Pfam" id="PF00201">
    <property type="entry name" value="UDPGT"/>
    <property type="match status" value="1"/>
</dbReference>
<dbReference type="SUPFAM" id="SSF53756">
    <property type="entry name" value="UDP-Glycosyltransferase/glycogen phosphorylase"/>
    <property type="match status" value="1"/>
</dbReference>
<dbReference type="EMBL" id="JACGWO010000011">
    <property type="protein sequence ID" value="KAK4415264.1"/>
    <property type="molecule type" value="Genomic_DNA"/>
</dbReference>
<reference evidence="6" key="1">
    <citation type="submission" date="2020-06" db="EMBL/GenBank/DDBJ databases">
        <authorList>
            <person name="Li T."/>
            <person name="Hu X."/>
            <person name="Zhang T."/>
            <person name="Song X."/>
            <person name="Zhang H."/>
            <person name="Dai N."/>
            <person name="Sheng W."/>
            <person name="Hou X."/>
            <person name="Wei L."/>
        </authorList>
    </citation>
    <scope>NUCLEOTIDE SEQUENCE</scope>
    <source>
        <strain evidence="6">3651</strain>
        <tissue evidence="6">Leaf</tissue>
    </source>
</reference>